<dbReference type="PANTHER" id="PTHR34703">
    <property type="entry name" value="ANTIPORTER SUBUNIT MNHG2-RELATED"/>
    <property type="match status" value="1"/>
</dbReference>
<feature type="transmembrane region" description="Helical" evidence="1">
    <location>
        <begin position="48"/>
        <end position="67"/>
    </location>
</feature>
<protein>
    <submittedName>
        <fullName evidence="2">Monovalent cation/H+ antiporter subunit G</fullName>
    </submittedName>
</protein>
<proteinExistence type="predicted"/>
<evidence type="ECO:0000313" key="2">
    <source>
        <dbReference type="EMBL" id="KIQ02285.1"/>
    </source>
</evidence>
<comment type="caution">
    <text evidence="2">The sequence shown here is derived from an EMBL/GenBank/DDBJ whole genome shotgun (WGS) entry which is preliminary data.</text>
</comment>
<feature type="transmembrane region" description="Helical" evidence="1">
    <location>
        <begin position="12"/>
        <end position="36"/>
    </location>
</feature>
<feature type="transmembrane region" description="Helical" evidence="1">
    <location>
        <begin position="73"/>
        <end position="94"/>
    </location>
</feature>
<name>A0A0D0J8Q2_AGRTU</name>
<dbReference type="NCBIfam" id="TIGR01300">
    <property type="entry name" value="CPA3_mnhG_phaG"/>
    <property type="match status" value="1"/>
</dbReference>
<gene>
    <name evidence="2" type="ORF">RU07_12700</name>
</gene>
<dbReference type="PANTHER" id="PTHR34703:SF1">
    <property type="entry name" value="ANTIPORTER SUBUNIT MNHG2-RELATED"/>
    <property type="match status" value="1"/>
</dbReference>
<sequence>MSNAAEFPLWAAILVAFFVLLGSSLALIGTIGFARLQSFYERLHAPTLGTSWGTGGIVMASIIYFSVSGQRPVFHEIFIGLFMTITTPVSLMLLGRAALYRDRAEQNPVTRQSL</sequence>
<keyword evidence="1" id="KW-1133">Transmembrane helix</keyword>
<evidence type="ECO:0000256" key="1">
    <source>
        <dbReference type="SAM" id="Phobius"/>
    </source>
</evidence>
<dbReference type="Pfam" id="PF03334">
    <property type="entry name" value="PhaG_MnhG_YufB"/>
    <property type="match status" value="1"/>
</dbReference>
<reference evidence="2 3" key="1">
    <citation type="submission" date="2014-12" db="EMBL/GenBank/DDBJ databases">
        <title>16Stimator: statistical estimation of ribosomal gene copy numbers from draft genome assemblies.</title>
        <authorList>
            <person name="Perisin M.A."/>
            <person name="Vetter M."/>
            <person name="Gilbert J.A."/>
            <person name="Bergelson J."/>
        </authorList>
    </citation>
    <scope>NUCLEOTIDE SEQUENCE [LARGE SCALE GENOMIC DNA]</scope>
    <source>
        <strain evidence="2 3">MEJ076</strain>
    </source>
</reference>
<accession>A0A0D0J8Q2</accession>
<dbReference type="Proteomes" id="UP000035017">
    <property type="component" value="Unassembled WGS sequence"/>
</dbReference>
<organism evidence="2 3">
    <name type="scientific">Agrobacterium tumefaciens</name>
    <dbReference type="NCBI Taxonomy" id="358"/>
    <lineage>
        <taxon>Bacteria</taxon>
        <taxon>Pseudomonadati</taxon>
        <taxon>Pseudomonadota</taxon>
        <taxon>Alphaproteobacteria</taxon>
        <taxon>Hyphomicrobiales</taxon>
        <taxon>Rhizobiaceae</taxon>
        <taxon>Rhizobium/Agrobacterium group</taxon>
        <taxon>Agrobacterium</taxon>
        <taxon>Agrobacterium tumefaciens complex</taxon>
    </lineage>
</organism>
<keyword evidence="1" id="KW-0812">Transmembrane</keyword>
<keyword evidence="1" id="KW-0472">Membrane</keyword>
<dbReference type="InterPro" id="IPR005133">
    <property type="entry name" value="PhaG_MnhG_YufB"/>
</dbReference>
<dbReference type="GO" id="GO:0015385">
    <property type="term" value="F:sodium:proton antiporter activity"/>
    <property type="evidence" value="ECO:0007669"/>
    <property type="project" value="TreeGrafter"/>
</dbReference>
<dbReference type="AlphaFoldDB" id="A0A0D0J8Q2"/>
<dbReference type="EMBL" id="JXQV01000011">
    <property type="protein sequence ID" value="KIQ02285.1"/>
    <property type="molecule type" value="Genomic_DNA"/>
</dbReference>
<evidence type="ECO:0000313" key="3">
    <source>
        <dbReference type="Proteomes" id="UP000035017"/>
    </source>
</evidence>
<dbReference type="OrthoDB" id="4427992at2"/>